<dbReference type="InterPro" id="IPR032710">
    <property type="entry name" value="NTF2-like_dom_sf"/>
</dbReference>
<dbReference type="EMBL" id="JBHSFP010000058">
    <property type="protein sequence ID" value="MFC4536786.1"/>
    <property type="molecule type" value="Genomic_DNA"/>
</dbReference>
<evidence type="ECO:0000259" key="1">
    <source>
        <dbReference type="Pfam" id="PF12680"/>
    </source>
</evidence>
<name>A0ABV9CU29_9ACTN</name>
<accession>A0ABV9CU29</accession>
<dbReference type="SUPFAM" id="SSF54427">
    <property type="entry name" value="NTF2-like"/>
    <property type="match status" value="1"/>
</dbReference>
<protein>
    <submittedName>
        <fullName evidence="2">Nuclear transport factor 2 family protein</fullName>
    </submittedName>
</protein>
<proteinExistence type="predicted"/>
<dbReference type="Pfam" id="PF12680">
    <property type="entry name" value="SnoaL_2"/>
    <property type="match status" value="1"/>
</dbReference>
<comment type="caution">
    <text evidence="2">The sequence shown here is derived from an EMBL/GenBank/DDBJ whole genome shotgun (WGS) entry which is preliminary data.</text>
</comment>
<organism evidence="2 3">
    <name type="scientific">Sphaerisporangium dianthi</name>
    <dbReference type="NCBI Taxonomy" id="1436120"/>
    <lineage>
        <taxon>Bacteria</taxon>
        <taxon>Bacillati</taxon>
        <taxon>Actinomycetota</taxon>
        <taxon>Actinomycetes</taxon>
        <taxon>Streptosporangiales</taxon>
        <taxon>Streptosporangiaceae</taxon>
        <taxon>Sphaerisporangium</taxon>
    </lineage>
</organism>
<feature type="domain" description="SnoaL-like" evidence="1">
    <location>
        <begin position="18"/>
        <end position="120"/>
    </location>
</feature>
<keyword evidence="3" id="KW-1185">Reference proteome</keyword>
<evidence type="ECO:0000313" key="3">
    <source>
        <dbReference type="Proteomes" id="UP001596004"/>
    </source>
</evidence>
<dbReference type="InterPro" id="IPR037401">
    <property type="entry name" value="SnoaL-like"/>
</dbReference>
<evidence type="ECO:0000313" key="2">
    <source>
        <dbReference type="EMBL" id="MFC4536786.1"/>
    </source>
</evidence>
<gene>
    <name evidence="2" type="ORF">ACFO60_38960</name>
</gene>
<dbReference type="Proteomes" id="UP001596004">
    <property type="component" value="Unassembled WGS sequence"/>
</dbReference>
<sequence>MSNSRTPASRPGKHQQVIRGFFDAFACGDTDALARCYHPEISFGDPVFLELEGRDLVVGMWSMLLASVTDLQVSAWDITADEHSGGARWSADYVLRRSGRRVVNQVQAQFRFEDGLIVRHHDDFDFRDWSRLALGKPTGMLVGWTPALRRKVRDRARHRLDEYLRSGSPISG</sequence>
<dbReference type="Gene3D" id="3.10.450.50">
    <property type="match status" value="1"/>
</dbReference>
<reference evidence="3" key="1">
    <citation type="journal article" date="2019" name="Int. J. Syst. Evol. Microbiol.">
        <title>The Global Catalogue of Microorganisms (GCM) 10K type strain sequencing project: providing services to taxonomists for standard genome sequencing and annotation.</title>
        <authorList>
            <consortium name="The Broad Institute Genomics Platform"/>
            <consortium name="The Broad Institute Genome Sequencing Center for Infectious Disease"/>
            <person name="Wu L."/>
            <person name="Ma J."/>
        </authorList>
    </citation>
    <scope>NUCLEOTIDE SEQUENCE [LARGE SCALE GENOMIC DNA]</scope>
    <source>
        <strain evidence="3">CGMCC 4.7132</strain>
    </source>
</reference>
<dbReference type="RefSeq" id="WP_380851892.1">
    <property type="nucleotide sequence ID" value="NZ_JBHSFP010000058.1"/>
</dbReference>